<dbReference type="AlphaFoldDB" id="A0A1H7F038"/>
<proteinExistence type="predicted"/>
<feature type="transmembrane region" description="Helical" evidence="1">
    <location>
        <begin position="7"/>
        <end position="29"/>
    </location>
</feature>
<dbReference type="EMBL" id="FOAK01000001">
    <property type="protein sequence ID" value="SEK18717.1"/>
    <property type="molecule type" value="Genomic_DNA"/>
</dbReference>
<keyword evidence="1" id="KW-0812">Transmembrane</keyword>
<organism evidence="2 3">
    <name type="scientific">Methanobrevibacter gottschalkii</name>
    <dbReference type="NCBI Taxonomy" id="190974"/>
    <lineage>
        <taxon>Archaea</taxon>
        <taxon>Methanobacteriati</taxon>
        <taxon>Methanobacteriota</taxon>
        <taxon>Methanomada group</taxon>
        <taxon>Methanobacteria</taxon>
        <taxon>Methanobacteriales</taxon>
        <taxon>Methanobacteriaceae</taxon>
        <taxon>Methanobrevibacter</taxon>
    </lineage>
</organism>
<dbReference type="OrthoDB" id="85914at2157"/>
<evidence type="ECO:0000313" key="2">
    <source>
        <dbReference type="EMBL" id="SEK18717.1"/>
    </source>
</evidence>
<protein>
    <submittedName>
        <fullName evidence="2">Uncharacterized protein</fullName>
    </submittedName>
</protein>
<keyword evidence="1" id="KW-0472">Membrane</keyword>
<dbReference type="STRING" id="190974.SAMN05216439_0528"/>
<sequence length="288" mass="33542">MNNTGNMTIEITVVLLIVLLIIGVTITSYENITDKLIKTQEKENMEILTSEIVDNLINNPGVPEKWFEYGKGTPGLAIINEGGEIIPNSVSYSKLISLKENYKKLVDDQLFKSKFHSSMELIPQKRTISSVKIGSNSESNNIFSVNRLVKCDFYKKYVLKDFKNDGKCNHNHDQKYHSCNYFKIFKGNLKNSDYYLLIEDSEKYDLKYIVDTTRVVKEKYWENAISNKIYLNDKINFYDDTSAIVFIHFNKPQSKVVLVSVPKNFDKNKLNYDYFITNECKFVLKVWY</sequence>
<gene>
    <name evidence="2" type="ORF">SAMN05216439_0528</name>
</gene>
<reference evidence="2 3" key="1">
    <citation type="submission" date="2016-10" db="EMBL/GenBank/DDBJ databases">
        <authorList>
            <person name="de Groot N.N."/>
        </authorList>
    </citation>
    <scope>NUCLEOTIDE SEQUENCE [LARGE SCALE GENOMIC DNA]</scope>
    <source>
        <strain evidence="2 3">DSM 11978</strain>
    </source>
</reference>
<name>A0A1H7F038_9EURY</name>
<keyword evidence="1" id="KW-1133">Transmembrane helix</keyword>
<evidence type="ECO:0000313" key="3">
    <source>
        <dbReference type="Proteomes" id="UP000199506"/>
    </source>
</evidence>
<accession>A0A1H7F038</accession>
<dbReference type="Proteomes" id="UP000199506">
    <property type="component" value="Unassembled WGS sequence"/>
</dbReference>
<evidence type="ECO:0000256" key="1">
    <source>
        <dbReference type="SAM" id="Phobius"/>
    </source>
</evidence>